<evidence type="ECO:0000259" key="6">
    <source>
        <dbReference type="PROSITE" id="PS50040"/>
    </source>
</evidence>
<dbReference type="InterPro" id="IPR004045">
    <property type="entry name" value="Glutathione_S-Trfase_N"/>
</dbReference>
<dbReference type="GO" id="GO:0005737">
    <property type="term" value="C:cytoplasm"/>
    <property type="evidence" value="ECO:0007669"/>
    <property type="project" value="TreeGrafter"/>
</dbReference>
<dbReference type="FunFam" id="3.40.30.10:FF:000142">
    <property type="entry name" value="Elongation factor 1 gamma"/>
    <property type="match status" value="1"/>
</dbReference>
<dbReference type="InterPro" id="IPR036282">
    <property type="entry name" value="Glutathione-S-Trfase_C_sf"/>
</dbReference>
<feature type="compositionally biased region" description="Basic and acidic residues" evidence="5">
    <location>
        <begin position="218"/>
        <end position="229"/>
    </location>
</feature>
<reference evidence="9" key="1">
    <citation type="journal article" date="2020" name="Stud. Mycol.">
        <title>101 Dothideomycetes genomes: a test case for predicting lifestyles and emergence of pathogens.</title>
        <authorList>
            <person name="Haridas S."/>
            <person name="Albert R."/>
            <person name="Binder M."/>
            <person name="Bloem J."/>
            <person name="Labutti K."/>
            <person name="Salamov A."/>
            <person name="Andreopoulos B."/>
            <person name="Baker S."/>
            <person name="Barry K."/>
            <person name="Bills G."/>
            <person name="Bluhm B."/>
            <person name="Cannon C."/>
            <person name="Castanera R."/>
            <person name="Culley D."/>
            <person name="Daum C."/>
            <person name="Ezra D."/>
            <person name="Gonzalez J."/>
            <person name="Henrissat B."/>
            <person name="Kuo A."/>
            <person name="Liang C."/>
            <person name="Lipzen A."/>
            <person name="Lutzoni F."/>
            <person name="Magnuson J."/>
            <person name="Mondo S."/>
            <person name="Nolan M."/>
            <person name="Ohm R."/>
            <person name="Pangilinan J."/>
            <person name="Park H.-J."/>
            <person name="Ramirez L."/>
            <person name="Alfaro M."/>
            <person name="Sun H."/>
            <person name="Tritt A."/>
            <person name="Yoshinaga Y."/>
            <person name="Zwiers L.-H."/>
            <person name="Turgeon B."/>
            <person name="Goodwin S."/>
            <person name="Spatafora J."/>
            <person name="Crous P."/>
            <person name="Grigoriev I."/>
        </authorList>
    </citation>
    <scope>NUCLEOTIDE SEQUENCE</scope>
    <source>
        <strain evidence="9">CBS 121410</strain>
    </source>
</reference>
<dbReference type="AlphaFoldDB" id="A0A9P4LYI0"/>
<feature type="region of interest" description="Disordered" evidence="5">
    <location>
        <begin position="644"/>
        <end position="677"/>
    </location>
</feature>
<dbReference type="SUPFAM" id="SSF47616">
    <property type="entry name" value="GST C-terminal domain-like"/>
    <property type="match status" value="1"/>
</dbReference>
<evidence type="ECO:0000256" key="5">
    <source>
        <dbReference type="SAM" id="MobiDB-lite"/>
    </source>
</evidence>
<sequence length="991" mass="107951">MSFGKVYGMQGHARTQPILAVAKENGVDIEVVHTSPNDGVSSDYLKVNKLGKIPTFEGKDNYVLSECIAIAVYITSQNEKTTLLGKTKQDYASILQWMSFVNSEVLPKLAGFFRPIQGFEPFNKKSVEDSMKGALKAIHIMEEHLLVHTYLVGDRLTLADVFGACLLTRGFQNLLDNKWRSENPSVTRWYQTVMNQQILKNVYDDIPLVEEALKVQPPKKEAAPKKEQPKAAPKPKPAAEEEDEPAPAPKPKHPLEALPRPTFVIDELKRKYSNEETREVALPWFWENANFEEYSLWQVDFKYNEELTMTFMSANQIGGFFARLEASRKYLFGAMSVFGTQNDSIMKGAFLVRGQDAAAAFDVAPDWESYEFTKLDPVQHKEFVNDMWAWDKPIEVDGKSYEWADGKGNGGGPSEDTVTGFLVRSTASNWSRGSILTVDAGTHLAGITRILEQDFPKVSHSNGISATHEHDIDSPSPKSINFTFSDGASSQDSSRSSRSVSPRPPTTLLSGPFAGLPFPHLSARANAVHVVREHVSTYLITHPHLDHLSGFVVNTAAFHNTSKPKKLAALPFTVNAIKTHIFNDIIWPNLTDEDGGVGLVSFQRLAEGGNIALGEGPGKGYIEVCDGLGVRGLKVSHGHCMKGPGHVHRGSNAHLPEDSAQGRSLSVSQGSAPGTPLLGTADSSKECVIDSSAYFIRTEMGSGSGSSRSNSREILMFGDVEPDSLSLTPRTASVWAAAAPKIVAGVLTGIFIECSYSDAQGDSILFGHLAPRHLVAELVILGEMVKDARTEFDRERAEARLARKRKRASASSLGLLNVTVGEDLGRRNSRSRREFRDGASDDSGRASPSPMDQRGMKSSLDSPSIAPTIPTVPTFAASTPVLPSQYHAPTPAPVPNGQTPVQTPAPASPAATPTSVGQVTSQPQTQVEEQIPPLKGLTVVVMHVKDTHVDGPPVGDRILRELERHEMTLAEDGRGLGCRFEVSQAGASYWF</sequence>
<dbReference type="PRINTS" id="PR00388">
    <property type="entry name" value="PDIESTERASE2"/>
</dbReference>
<dbReference type="EMBL" id="ML978721">
    <property type="protein sequence ID" value="KAF2087136.1"/>
    <property type="molecule type" value="Genomic_DNA"/>
</dbReference>
<dbReference type="CDD" id="cd07735">
    <property type="entry name" value="class_II_PDE_MBL-fold"/>
    <property type="match status" value="1"/>
</dbReference>
<evidence type="ECO:0000256" key="1">
    <source>
        <dbReference type="ARBA" id="ARBA00007409"/>
    </source>
</evidence>
<dbReference type="Proteomes" id="UP000799776">
    <property type="component" value="Unassembled WGS sequence"/>
</dbReference>
<feature type="region of interest" description="Disordered" evidence="5">
    <location>
        <begin position="217"/>
        <end position="257"/>
    </location>
</feature>
<feature type="domain" description="GST C-terminal" evidence="8">
    <location>
        <begin position="87"/>
        <end position="221"/>
    </location>
</feature>
<feature type="domain" description="GST N-terminal" evidence="7">
    <location>
        <begin position="2"/>
        <end position="82"/>
    </location>
</feature>
<dbReference type="Gene3D" id="3.40.30.10">
    <property type="entry name" value="Glutaredoxin"/>
    <property type="match status" value="1"/>
</dbReference>
<dbReference type="InterPro" id="IPR010987">
    <property type="entry name" value="Glutathione-S-Trfase_C-like"/>
</dbReference>
<dbReference type="PANTHER" id="PTHR43986:SF1">
    <property type="entry name" value="ELONGATION FACTOR 1-GAMMA"/>
    <property type="match status" value="1"/>
</dbReference>
<evidence type="ECO:0000256" key="3">
    <source>
        <dbReference type="ARBA" id="ARBA00022917"/>
    </source>
</evidence>
<dbReference type="OrthoDB" id="249703at2759"/>
<feature type="domain" description="EF-1-gamma C-terminal" evidence="6">
    <location>
        <begin position="251"/>
        <end position="410"/>
    </location>
</feature>
<feature type="region of interest" description="Disordered" evidence="5">
    <location>
        <begin position="461"/>
        <end position="506"/>
    </location>
</feature>
<dbReference type="PROSITE" id="PS50404">
    <property type="entry name" value="GST_NTER"/>
    <property type="match status" value="1"/>
</dbReference>
<evidence type="ECO:0000313" key="10">
    <source>
        <dbReference type="Proteomes" id="UP000799776"/>
    </source>
</evidence>
<dbReference type="SMART" id="SM01183">
    <property type="entry name" value="EF1G"/>
    <property type="match status" value="1"/>
</dbReference>
<dbReference type="FunFam" id="3.30.70.1010:FF:000001">
    <property type="entry name" value="Elongation factor 1-gamma 1"/>
    <property type="match status" value="1"/>
</dbReference>
<comment type="caution">
    <text evidence="9">The sequence shown here is derived from an EMBL/GenBank/DDBJ whole genome shotgun (WGS) entry which is preliminary data.</text>
</comment>
<gene>
    <name evidence="9" type="ORF">K490DRAFT_42769</name>
</gene>
<feature type="compositionally biased region" description="Low complexity" evidence="5">
    <location>
        <begin position="898"/>
        <end position="916"/>
    </location>
</feature>
<evidence type="ECO:0000259" key="7">
    <source>
        <dbReference type="PROSITE" id="PS50404"/>
    </source>
</evidence>
<evidence type="ECO:0008006" key="11">
    <source>
        <dbReference type="Google" id="ProtNLM"/>
    </source>
</evidence>
<feature type="compositionally biased region" description="Polar residues" evidence="5">
    <location>
        <begin position="476"/>
        <end position="488"/>
    </location>
</feature>
<dbReference type="InterPro" id="IPR001662">
    <property type="entry name" value="EF1B_G_C"/>
</dbReference>
<evidence type="ECO:0000313" key="9">
    <source>
        <dbReference type="EMBL" id="KAF2087136.1"/>
    </source>
</evidence>
<dbReference type="GO" id="GO:0003746">
    <property type="term" value="F:translation elongation factor activity"/>
    <property type="evidence" value="ECO:0007669"/>
    <property type="project" value="UniProtKB-UniRule"/>
</dbReference>
<dbReference type="CDD" id="cd03044">
    <property type="entry name" value="GST_N_EF1Bgamma"/>
    <property type="match status" value="1"/>
</dbReference>
<keyword evidence="2 4" id="KW-0251">Elongation factor</keyword>
<keyword evidence="3 4" id="KW-0648">Protein biosynthesis</keyword>
<dbReference type="GO" id="GO:0004115">
    <property type="term" value="F:3',5'-cyclic-AMP phosphodiesterase activity"/>
    <property type="evidence" value="ECO:0007669"/>
    <property type="project" value="InterPro"/>
</dbReference>
<name>A0A9P4LYI0_9PEZI</name>
<evidence type="ECO:0000256" key="2">
    <source>
        <dbReference type="ARBA" id="ARBA00022768"/>
    </source>
</evidence>
<dbReference type="Pfam" id="PF02798">
    <property type="entry name" value="GST_N"/>
    <property type="match status" value="1"/>
</dbReference>
<feature type="compositionally biased region" description="Polar residues" evidence="5">
    <location>
        <begin position="917"/>
        <end position="928"/>
    </location>
</feature>
<dbReference type="InterPro" id="IPR004046">
    <property type="entry name" value="GST_C"/>
</dbReference>
<dbReference type="PROSITE" id="PS50405">
    <property type="entry name" value="GST_CTER"/>
    <property type="match status" value="1"/>
</dbReference>
<feature type="region of interest" description="Disordered" evidence="5">
    <location>
        <begin position="827"/>
        <end position="930"/>
    </location>
</feature>
<evidence type="ECO:0000259" key="8">
    <source>
        <dbReference type="PROSITE" id="PS50405"/>
    </source>
</evidence>
<dbReference type="InterPro" id="IPR040079">
    <property type="entry name" value="Glutathione_S-Trfase"/>
</dbReference>
<dbReference type="SFLD" id="SFLDS00019">
    <property type="entry name" value="Glutathione_Transferase_(cytos"/>
    <property type="match status" value="1"/>
</dbReference>
<proteinExistence type="inferred from homology"/>
<dbReference type="Gene3D" id="3.30.70.1010">
    <property type="entry name" value="Translation elongation factor EF1B, gamma chain, conserved domain"/>
    <property type="match status" value="1"/>
</dbReference>
<dbReference type="FunFam" id="1.20.1050.10:FF:000006">
    <property type="entry name" value="Elongation factor 1 gamma"/>
    <property type="match status" value="1"/>
</dbReference>
<dbReference type="PANTHER" id="PTHR43986">
    <property type="entry name" value="ELONGATION FACTOR 1-GAMMA"/>
    <property type="match status" value="1"/>
</dbReference>
<accession>A0A9P4LYI0</accession>
<dbReference type="PROSITE" id="PS50040">
    <property type="entry name" value="EF1G_C"/>
    <property type="match status" value="1"/>
</dbReference>
<dbReference type="SUPFAM" id="SSF89942">
    <property type="entry name" value="eEF1-gamma domain"/>
    <property type="match status" value="1"/>
</dbReference>
<dbReference type="Pfam" id="PF00043">
    <property type="entry name" value="GST_C"/>
    <property type="match status" value="1"/>
</dbReference>
<dbReference type="SFLD" id="SFLDG00358">
    <property type="entry name" value="Main_(cytGST)"/>
    <property type="match status" value="1"/>
</dbReference>
<dbReference type="SUPFAM" id="SSF52833">
    <property type="entry name" value="Thioredoxin-like"/>
    <property type="match status" value="1"/>
</dbReference>
<feature type="compositionally biased region" description="Polar residues" evidence="5">
    <location>
        <begin position="661"/>
        <end position="672"/>
    </location>
</feature>
<dbReference type="InterPro" id="IPR036249">
    <property type="entry name" value="Thioredoxin-like_sf"/>
</dbReference>
<organism evidence="9 10">
    <name type="scientific">Saccharata proteae CBS 121410</name>
    <dbReference type="NCBI Taxonomy" id="1314787"/>
    <lineage>
        <taxon>Eukaryota</taxon>
        <taxon>Fungi</taxon>
        <taxon>Dikarya</taxon>
        <taxon>Ascomycota</taxon>
        <taxon>Pezizomycotina</taxon>
        <taxon>Dothideomycetes</taxon>
        <taxon>Dothideomycetes incertae sedis</taxon>
        <taxon>Botryosphaeriales</taxon>
        <taxon>Saccharataceae</taxon>
        <taxon>Saccharata</taxon>
    </lineage>
</organism>
<keyword evidence="10" id="KW-1185">Reference proteome</keyword>
<dbReference type="Pfam" id="PF00647">
    <property type="entry name" value="EF1G"/>
    <property type="match status" value="1"/>
</dbReference>
<feature type="compositionally biased region" description="Basic and acidic residues" evidence="5">
    <location>
        <begin position="827"/>
        <end position="844"/>
    </location>
</feature>
<dbReference type="InterPro" id="IPR050802">
    <property type="entry name" value="EF-GSTs"/>
</dbReference>
<dbReference type="InterPro" id="IPR036433">
    <property type="entry name" value="EF1B_G_C_sf"/>
</dbReference>
<feature type="compositionally biased region" description="Low complexity" evidence="5">
    <location>
        <begin position="489"/>
        <end position="501"/>
    </location>
</feature>
<dbReference type="Pfam" id="PF02112">
    <property type="entry name" value="PDEase_II"/>
    <property type="match status" value="1"/>
</dbReference>
<comment type="similarity">
    <text evidence="1">Belongs to the GST superfamily.</text>
</comment>
<protein>
    <recommendedName>
        <fullName evidence="11">EF1G-domain-containing protein</fullName>
    </recommendedName>
</protein>
<dbReference type="Gene3D" id="1.20.1050.10">
    <property type="match status" value="1"/>
</dbReference>
<dbReference type="InterPro" id="IPR000396">
    <property type="entry name" value="Pdiesterase2"/>
</dbReference>
<dbReference type="GO" id="GO:0006198">
    <property type="term" value="P:cAMP catabolic process"/>
    <property type="evidence" value="ECO:0007669"/>
    <property type="project" value="InterPro"/>
</dbReference>
<dbReference type="GO" id="GO:0005634">
    <property type="term" value="C:nucleus"/>
    <property type="evidence" value="ECO:0007669"/>
    <property type="project" value="TreeGrafter"/>
</dbReference>
<dbReference type="CDD" id="cd03181">
    <property type="entry name" value="GST_C_EF1Bgamma_like"/>
    <property type="match status" value="1"/>
</dbReference>
<evidence type="ECO:0000256" key="4">
    <source>
        <dbReference type="PROSITE-ProRule" id="PRU00519"/>
    </source>
</evidence>